<evidence type="ECO:0000313" key="2">
    <source>
        <dbReference type="EMBL" id="MEI5909637.1"/>
    </source>
</evidence>
<dbReference type="RefSeq" id="WP_336589079.1">
    <property type="nucleotide sequence ID" value="NZ_JBBAXC010000033.1"/>
</dbReference>
<dbReference type="Pfam" id="PF17428">
    <property type="entry name" value="DUF5412"/>
    <property type="match status" value="1"/>
</dbReference>
<keyword evidence="3" id="KW-1185">Reference proteome</keyword>
<reference evidence="2 3" key="1">
    <citation type="journal article" date="2018" name="J. Microbiol.">
        <title>Bacillus spongiae sp. nov., isolated from sponge of Jeju Island.</title>
        <authorList>
            <person name="Lee G.E."/>
            <person name="Im W.T."/>
            <person name="Park J.S."/>
        </authorList>
    </citation>
    <scope>NUCLEOTIDE SEQUENCE [LARGE SCALE GENOMIC DNA]</scope>
    <source>
        <strain evidence="2 3">135PIL107-10</strain>
    </source>
</reference>
<protein>
    <submittedName>
        <fullName evidence="2">DUF5412 family protein</fullName>
    </submittedName>
</protein>
<dbReference type="EMBL" id="JBBAXC010000033">
    <property type="protein sequence ID" value="MEI5909637.1"/>
    <property type="molecule type" value="Genomic_DNA"/>
</dbReference>
<sequence>MEMVNHNNRISFMKKAVLIGTFVGITVVTMISDGVYWLFYDLDQLPQGEFLTEKISPGGKYTLKAYVTNVGATTSHAVRGELILHEEDDVTKNIYWNDREDTATSNWTDADTVNINGYSIDVPNAQYDYRRE</sequence>
<proteinExistence type="predicted"/>
<keyword evidence="1" id="KW-1133">Transmembrane helix</keyword>
<keyword evidence="1" id="KW-0812">Transmembrane</keyword>
<gene>
    <name evidence="2" type="ORF">WAK64_21815</name>
</gene>
<evidence type="ECO:0000256" key="1">
    <source>
        <dbReference type="SAM" id="Phobius"/>
    </source>
</evidence>
<evidence type="ECO:0000313" key="3">
    <source>
        <dbReference type="Proteomes" id="UP001312865"/>
    </source>
</evidence>
<feature type="transmembrane region" description="Helical" evidence="1">
    <location>
        <begin position="16"/>
        <end position="39"/>
    </location>
</feature>
<keyword evidence="1" id="KW-0472">Membrane</keyword>
<comment type="caution">
    <text evidence="2">The sequence shown here is derived from an EMBL/GenBank/DDBJ whole genome shotgun (WGS) entry which is preliminary data.</text>
</comment>
<accession>A0ABU8HK48</accession>
<dbReference type="Proteomes" id="UP001312865">
    <property type="component" value="Unassembled WGS sequence"/>
</dbReference>
<name>A0ABU8HK48_9BACI</name>
<organism evidence="2 3">
    <name type="scientific">Bacillus spongiae</name>
    <dbReference type="NCBI Taxonomy" id="2683610"/>
    <lineage>
        <taxon>Bacteria</taxon>
        <taxon>Bacillati</taxon>
        <taxon>Bacillota</taxon>
        <taxon>Bacilli</taxon>
        <taxon>Bacillales</taxon>
        <taxon>Bacillaceae</taxon>
        <taxon>Bacillus</taxon>
    </lineage>
</organism>
<dbReference type="InterPro" id="IPR035406">
    <property type="entry name" value="DUF5412"/>
</dbReference>